<dbReference type="InterPro" id="IPR018391">
    <property type="entry name" value="PQQ_b-propeller_rpt"/>
</dbReference>
<comment type="subcellular location">
    <subcellularLocation>
        <location evidence="4">Cell outer membrane</location>
        <topology evidence="4">Lipid-anchor</topology>
    </subcellularLocation>
</comment>
<dbReference type="Proteomes" id="UP000027341">
    <property type="component" value="Unassembled WGS sequence"/>
</dbReference>
<dbReference type="STRING" id="28885.EI16_11795"/>
<keyword evidence="1 4" id="KW-0732">Signal</keyword>
<sequence>MKHFPLNRHTFFALPLLLLAVTLQSCSQPGLVREPTPLVKMSSPYSLHKDWQLQSDKFKYSDSEGLYFAENKKAAFFANPDGVLTSALKANQNRWTDQVLWQRKFNEPILSGPTLFQSNLIIGTAKGSLMSVSQDSGEIVWRTELSSEVLSLPVIVDNTIFVRTVDGKLDSVNAVTGKINWTVEHQLPNLSLRGIAPVTYANDTLYVGWESGTVQALDAKTGETKWQTQVLIPKGRTDLERMVDIQSELVLKSGRLYVLGYHGKLVALSPENGNLFWSKDISGFRDFLVDDKAVYIADEDDILHAYDLYTGTEIWKQTHFKYRVLTDLSFYNDHQILVADGYGVIHWVDKLDGTLVARARHSSPDSIRAKIVRVWNDGKRIYIQDTGGYITAYTVEPSDWYEFNHPEDPMGILKTAVKKG</sequence>
<feature type="signal peptide" evidence="5">
    <location>
        <begin position="1"/>
        <end position="27"/>
    </location>
</feature>
<dbReference type="PANTHER" id="PTHR34512">
    <property type="entry name" value="CELL SURFACE PROTEIN"/>
    <property type="match status" value="1"/>
</dbReference>
<evidence type="ECO:0000256" key="3">
    <source>
        <dbReference type="ARBA" id="ARBA00023237"/>
    </source>
</evidence>
<organism evidence="7 8">
    <name type="scientific">Hydrogenovibrio marinus</name>
    <dbReference type="NCBI Taxonomy" id="28885"/>
    <lineage>
        <taxon>Bacteria</taxon>
        <taxon>Pseudomonadati</taxon>
        <taxon>Pseudomonadota</taxon>
        <taxon>Gammaproteobacteria</taxon>
        <taxon>Thiotrichales</taxon>
        <taxon>Piscirickettsiaceae</taxon>
        <taxon>Hydrogenovibrio</taxon>
    </lineage>
</organism>
<dbReference type="InterPro" id="IPR015943">
    <property type="entry name" value="WD40/YVTN_repeat-like_dom_sf"/>
</dbReference>
<comment type="function">
    <text evidence="4">Part of the outer membrane protein assembly complex, which is involved in assembly and insertion of beta-barrel proteins into the outer membrane.</text>
</comment>
<comment type="caution">
    <text evidence="7">The sequence shown here is derived from an EMBL/GenBank/DDBJ whole genome shotgun (WGS) entry which is preliminary data.</text>
</comment>
<dbReference type="SMART" id="SM00564">
    <property type="entry name" value="PQQ"/>
    <property type="match status" value="6"/>
</dbReference>
<dbReference type="EMBL" id="JMIU01000001">
    <property type="protein sequence ID" value="KDN96908.1"/>
    <property type="molecule type" value="Genomic_DNA"/>
</dbReference>
<comment type="similarity">
    <text evidence="4">Belongs to the BamB family.</text>
</comment>
<keyword evidence="3 4" id="KW-0998">Cell outer membrane</keyword>
<evidence type="ECO:0000256" key="5">
    <source>
        <dbReference type="SAM" id="SignalP"/>
    </source>
</evidence>
<dbReference type="InterPro" id="IPR011047">
    <property type="entry name" value="Quinoprotein_ADH-like_sf"/>
</dbReference>
<reference evidence="7 8" key="1">
    <citation type="submission" date="2014-04" db="EMBL/GenBank/DDBJ databases">
        <title>Draft genome sequence of Hydrogenovibrio marinus MH-110, a model organism for aerobic H2 metabolism.</title>
        <authorList>
            <person name="Cha H.J."/>
            <person name="Jo B.H."/>
            <person name="Hwang B.H."/>
        </authorList>
    </citation>
    <scope>NUCLEOTIDE SEQUENCE [LARGE SCALE GENOMIC DNA]</scope>
    <source>
        <strain evidence="7 8">MH-110</strain>
    </source>
</reference>
<feature type="domain" description="Pyrrolo-quinoline quinone repeat" evidence="6">
    <location>
        <begin position="95"/>
        <end position="317"/>
    </location>
</feature>
<feature type="chain" id="PRO_5008980794" description="Outer membrane protein assembly factor BamB" evidence="5">
    <location>
        <begin position="28"/>
        <end position="420"/>
    </location>
</feature>
<dbReference type="PROSITE" id="PS51257">
    <property type="entry name" value="PROKAR_LIPOPROTEIN"/>
    <property type="match status" value="1"/>
</dbReference>
<keyword evidence="2 4" id="KW-0472">Membrane</keyword>
<dbReference type="AlphaFoldDB" id="A0A066ZSW9"/>
<dbReference type="Gene3D" id="2.130.10.10">
    <property type="entry name" value="YVTN repeat-like/Quinoprotein amine dehydrogenase"/>
    <property type="match status" value="1"/>
</dbReference>
<keyword evidence="8" id="KW-1185">Reference proteome</keyword>
<name>A0A066ZSW9_HYDMR</name>
<dbReference type="GO" id="GO:0009279">
    <property type="term" value="C:cell outer membrane"/>
    <property type="evidence" value="ECO:0007669"/>
    <property type="project" value="UniProtKB-SubCell"/>
</dbReference>
<proteinExistence type="inferred from homology"/>
<evidence type="ECO:0000313" key="8">
    <source>
        <dbReference type="Proteomes" id="UP000027341"/>
    </source>
</evidence>
<keyword evidence="4" id="KW-0449">Lipoprotein</keyword>
<dbReference type="HAMAP" id="MF_00923">
    <property type="entry name" value="OM_assembly_BamB"/>
    <property type="match status" value="1"/>
</dbReference>
<dbReference type="SUPFAM" id="SSF50998">
    <property type="entry name" value="Quinoprotein alcohol dehydrogenase-like"/>
    <property type="match status" value="1"/>
</dbReference>
<dbReference type="GO" id="GO:0043165">
    <property type="term" value="P:Gram-negative-bacterium-type cell outer membrane assembly"/>
    <property type="evidence" value="ECO:0007669"/>
    <property type="project" value="UniProtKB-UniRule"/>
</dbReference>
<accession>A0A066ZSW9</accession>
<dbReference type="GO" id="GO:0051205">
    <property type="term" value="P:protein insertion into membrane"/>
    <property type="evidence" value="ECO:0007669"/>
    <property type="project" value="UniProtKB-UniRule"/>
</dbReference>
<dbReference type="InterPro" id="IPR002372">
    <property type="entry name" value="PQQ_rpt_dom"/>
</dbReference>
<evidence type="ECO:0000259" key="6">
    <source>
        <dbReference type="Pfam" id="PF13360"/>
    </source>
</evidence>
<gene>
    <name evidence="4" type="primary">bamB</name>
    <name evidence="7" type="ORF">EI16_11795</name>
</gene>
<evidence type="ECO:0000256" key="1">
    <source>
        <dbReference type="ARBA" id="ARBA00022729"/>
    </source>
</evidence>
<evidence type="ECO:0000256" key="2">
    <source>
        <dbReference type="ARBA" id="ARBA00023136"/>
    </source>
</evidence>
<dbReference type="PANTHER" id="PTHR34512:SF30">
    <property type="entry name" value="OUTER MEMBRANE PROTEIN ASSEMBLY FACTOR BAMB"/>
    <property type="match status" value="1"/>
</dbReference>
<dbReference type="RefSeq" id="WP_232087809.1">
    <property type="nucleotide sequence ID" value="NZ_AP020335.1"/>
</dbReference>
<comment type="subunit">
    <text evidence="4">Part of the Bam complex.</text>
</comment>
<dbReference type="InterPro" id="IPR017687">
    <property type="entry name" value="BamB"/>
</dbReference>
<evidence type="ECO:0000256" key="4">
    <source>
        <dbReference type="HAMAP-Rule" id="MF_00923"/>
    </source>
</evidence>
<evidence type="ECO:0000313" key="7">
    <source>
        <dbReference type="EMBL" id="KDN96908.1"/>
    </source>
</evidence>
<protein>
    <recommendedName>
        <fullName evidence="4">Outer membrane protein assembly factor BamB</fullName>
    </recommendedName>
</protein>
<dbReference type="NCBIfam" id="TIGR03300">
    <property type="entry name" value="assembly_YfgL"/>
    <property type="match status" value="1"/>
</dbReference>
<dbReference type="Pfam" id="PF13360">
    <property type="entry name" value="PQQ_2"/>
    <property type="match status" value="1"/>
</dbReference>
<keyword evidence="4" id="KW-0564">Palmitate</keyword>